<evidence type="ECO:0000313" key="1">
    <source>
        <dbReference type="EMBL" id="MVQ32801.1"/>
    </source>
</evidence>
<dbReference type="PANTHER" id="PTHR30348">
    <property type="entry name" value="UNCHARACTERIZED PROTEIN YECE"/>
    <property type="match status" value="1"/>
</dbReference>
<gene>
    <name evidence="1" type="ORF">GON04_25335</name>
</gene>
<dbReference type="InterPro" id="IPR002763">
    <property type="entry name" value="DUF72"/>
</dbReference>
<dbReference type="Proteomes" id="UP000469385">
    <property type="component" value="Unassembled WGS sequence"/>
</dbReference>
<dbReference type="InterPro" id="IPR036520">
    <property type="entry name" value="UPF0759_sf"/>
</dbReference>
<reference evidence="1 2" key="1">
    <citation type="submission" date="2019-12" db="EMBL/GenBank/DDBJ databases">
        <authorList>
            <person name="Huq M.A."/>
        </authorList>
    </citation>
    <scope>NUCLEOTIDE SEQUENCE [LARGE SCALE GENOMIC DNA]</scope>
    <source>
        <strain evidence="1 2">MAH-25</strain>
    </source>
</reference>
<dbReference type="RefSeq" id="WP_157400917.1">
    <property type="nucleotide sequence ID" value="NZ_WSEL01000011.1"/>
</dbReference>
<proteinExistence type="predicted"/>
<dbReference type="Pfam" id="PF01904">
    <property type="entry name" value="DUF72"/>
    <property type="match status" value="1"/>
</dbReference>
<keyword evidence="2" id="KW-1185">Reference proteome</keyword>
<dbReference type="Gene3D" id="3.20.20.410">
    <property type="entry name" value="Protein of unknown function UPF0759"/>
    <property type="match status" value="1"/>
</dbReference>
<evidence type="ECO:0000313" key="2">
    <source>
        <dbReference type="Proteomes" id="UP000469385"/>
    </source>
</evidence>
<dbReference type="AlphaFoldDB" id="A0A6N8J0I2"/>
<sequence length="257" mass="28129">MTAPRVRVGIGGWTFEPWRGTFYPPGLPHQRELHHASRVLTAIEVNGTFYSTFTPATYGRWRDETPDGFVFTLKAHRSITVRRELAGAGDAIARFLGSGVSELGPKLGPIVWQFQPTKRFEPADFEAFLALLPSSVDGLALRHVLEVRHASFADPAYLALARRHGCVTVHTDSPKYLQLEDAQAPFAYLRLMRSESDQPTGYAPAALDAWAAGARAWSSGPQARDAFVFFINGAKERAPAAAQALLQRLGSEALAPS</sequence>
<name>A0A6N8J0I2_9BURK</name>
<comment type="caution">
    <text evidence="1">The sequence shown here is derived from an EMBL/GenBank/DDBJ whole genome shotgun (WGS) entry which is preliminary data.</text>
</comment>
<protein>
    <submittedName>
        <fullName evidence="1">DUF72 domain-containing protein</fullName>
    </submittedName>
</protein>
<dbReference type="PANTHER" id="PTHR30348:SF4">
    <property type="entry name" value="DUF72 DOMAIN-CONTAINING PROTEIN"/>
    <property type="match status" value="1"/>
</dbReference>
<organism evidence="1 2">
    <name type="scientific">Ramlibacter pinisoli</name>
    <dbReference type="NCBI Taxonomy" id="2682844"/>
    <lineage>
        <taxon>Bacteria</taxon>
        <taxon>Pseudomonadati</taxon>
        <taxon>Pseudomonadota</taxon>
        <taxon>Betaproteobacteria</taxon>
        <taxon>Burkholderiales</taxon>
        <taxon>Comamonadaceae</taxon>
        <taxon>Ramlibacter</taxon>
    </lineage>
</organism>
<accession>A0A6N8J0I2</accession>
<dbReference type="SUPFAM" id="SSF117396">
    <property type="entry name" value="TM1631-like"/>
    <property type="match status" value="1"/>
</dbReference>
<dbReference type="EMBL" id="WSEL01000011">
    <property type="protein sequence ID" value="MVQ32801.1"/>
    <property type="molecule type" value="Genomic_DNA"/>
</dbReference>